<keyword evidence="5" id="KW-0378">Hydrolase</keyword>
<dbReference type="Proteomes" id="UP000002729">
    <property type="component" value="Unassembled WGS sequence"/>
</dbReference>
<dbReference type="PANTHER" id="PTHR46394">
    <property type="entry name" value="ANNEXIN"/>
    <property type="match status" value="1"/>
</dbReference>
<feature type="domain" description="PNPLA" evidence="6">
    <location>
        <begin position="97"/>
        <end position="322"/>
    </location>
</feature>
<evidence type="ECO:0000256" key="5">
    <source>
        <dbReference type="PROSITE-ProRule" id="PRU01161"/>
    </source>
</evidence>
<dbReference type="SUPFAM" id="SSF52151">
    <property type="entry name" value="FabD/lysophospholipase-like"/>
    <property type="match status" value="1"/>
</dbReference>
<feature type="short sequence motif" description="GXSXG" evidence="5">
    <location>
        <begin position="130"/>
        <end position="134"/>
    </location>
</feature>
<evidence type="ECO:0000256" key="1">
    <source>
        <dbReference type="ARBA" id="ARBA00007119"/>
    </source>
</evidence>
<dbReference type="eggNOG" id="ENOG502S8H8">
    <property type="taxonomic scope" value="Eukaryota"/>
</dbReference>
<dbReference type="GO" id="GO:0046872">
    <property type="term" value="F:metal ion binding"/>
    <property type="evidence" value="ECO:0007669"/>
    <property type="project" value="UniProtKB-KW"/>
</dbReference>
<evidence type="ECO:0000313" key="7">
    <source>
        <dbReference type="EMBL" id="EGB02925.1"/>
    </source>
</evidence>
<feature type="non-terminal residue" evidence="7">
    <location>
        <position position="710"/>
    </location>
</feature>
<name>F0YPN4_AURAN</name>
<dbReference type="GO" id="GO:0019441">
    <property type="term" value="P:L-tryptophan catabolic process to kynurenine"/>
    <property type="evidence" value="ECO:0007669"/>
    <property type="project" value="InterPro"/>
</dbReference>
<evidence type="ECO:0000256" key="4">
    <source>
        <dbReference type="ARBA" id="ARBA00023098"/>
    </source>
</evidence>
<dbReference type="InterPro" id="IPR037217">
    <property type="entry name" value="Trp/Indoleamine_2_3_dOase-like"/>
</dbReference>
<feature type="active site" description="Nucleophile" evidence="5">
    <location>
        <position position="132"/>
    </location>
</feature>
<keyword evidence="5" id="KW-0442">Lipid degradation</keyword>
<dbReference type="InterPro" id="IPR000898">
    <property type="entry name" value="Indolamine_dOase"/>
</dbReference>
<evidence type="ECO:0000259" key="6">
    <source>
        <dbReference type="PROSITE" id="PS51635"/>
    </source>
</evidence>
<dbReference type="InterPro" id="IPR016035">
    <property type="entry name" value="Acyl_Trfase/lysoPLipase"/>
</dbReference>
<dbReference type="OrthoDB" id="540174at2759"/>
<sequence length="710" mass="76725">MKGDSMAYTNEAIPNHVIGGVGKYGLSFVLFWTLSYALPRAHGETKHKTSVAMYRFAWFRGFEASDADTQTSSGRGAAPSPFKRWFGEAAVQPYDTLLLEGGCVKGVAYAGAAHALETAGALGRIRRFAGSSAGAMAAALLAAGISPSDLTTILLELDFQELLDGDTLKVANHTSLAETVSALTTELLNGFRNEDSDEVEYKSVTYNPIDLGKRLVTEYGLFKGQRLEEHIEALLFQATGVAHVTFRQLRELRPDVALRLTATSITHQRVTYFDVVATPDLAIARAVRASSAVPLLFAPVEIDGELFVDGGLLKNLPYDAFDLEGHPTLALSIRTPTAAELQSKDDDRKLALPTFSTFFAALLETLTFGEGSANCLSHALVRDGLDLVELGASRGILTARSQLSSQALPSQFGPTPPLSGPLRDAPWDDALRSRVQSLRAVDADDPFARYLHVPLVDAGKLLDIEPFPKRVAALRRAYVILGLAVHSYAYRADADWGGAVDGVDDDESKAFDVDADDLARRPVIPKQLAVPWVRVCRELDLPDGAIAACGTDLWNYKGPDAAAGPRFLTDAGRERDRAMKAAAEKQKRYGARQILTPRFLWGVFGFEDPRPADAPAPAPGAVAPVDLVTSMTGTTTEASFHLLATRMQARAARELPGLVRLPNDVAEKKAWHAQRTLRALAAMLGDFCAIFEEVHASVDKARVLRPLPAP</sequence>
<keyword evidence="8" id="KW-1185">Reference proteome</keyword>
<dbReference type="GO" id="GO:0016702">
    <property type="term" value="F:oxidoreductase activity, acting on single donors with incorporation of molecular oxygen, incorporation of two atoms of oxygen"/>
    <property type="evidence" value="ECO:0007669"/>
    <property type="project" value="UniProtKB-ARBA"/>
</dbReference>
<dbReference type="InterPro" id="IPR052580">
    <property type="entry name" value="Lipid_Hydrolase"/>
</dbReference>
<organism evidence="8">
    <name type="scientific">Aureococcus anophagefferens</name>
    <name type="common">Harmful bloom alga</name>
    <dbReference type="NCBI Taxonomy" id="44056"/>
    <lineage>
        <taxon>Eukaryota</taxon>
        <taxon>Sar</taxon>
        <taxon>Stramenopiles</taxon>
        <taxon>Ochrophyta</taxon>
        <taxon>Pelagophyceae</taxon>
        <taxon>Pelagomonadales</taxon>
        <taxon>Pelagomonadaceae</taxon>
        <taxon>Aureococcus</taxon>
    </lineage>
</organism>
<dbReference type="AlphaFoldDB" id="F0YPN4"/>
<dbReference type="PROSITE" id="PS51635">
    <property type="entry name" value="PNPLA"/>
    <property type="match status" value="1"/>
</dbReference>
<dbReference type="GO" id="GO:0016787">
    <property type="term" value="F:hydrolase activity"/>
    <property type="evidence" value="ECO:0007669"/>
    <property type="project" value="UniProtKB-UniRule"/>
</dbReference>
<dbReference type="InterPro" id="IPR002641">
    <property type="entry name" value="PNPLA_dom"/>
</dbReference>
<dbReference type="Pfam" id="PF01734">
    <property type="entry name" value="Patatin"/>
    <property type="match status" value="1"/>
</dbReference>
<dbReference type="EMBL" id="GL833252">
    <property type="protein sequence ID" value="EGB02925.1"/>
    <property type="molecule type" value="Genomic_DNA"/>
</dbReference>
<dbReference type="GO" id="GO:0020037">
    <property type="term" value="F:heme binding"/>
    <property type="evidence" value="ECO:0007669"/>
    <property type="project" value="InterPro"/>
</dbReference>
<dbReference type="PANTHER" id="PTHR46394:SF1">
    <property type="entry name" value="PNPLA DOMAIN-CONTAINING PROTEIN"/>
    <property type="match status" value="1"/>
</dbReference>
<feature type="short sequence motif" description="DGA/G" evidence="5">
    <location>
        <begin position="309"/>
        <end position="311"/>
    </location>
</feature>
<comment type="similarity">
    <text evidence="1">Belongs to the indoleamine 2,3-dioxygenase family.</text>
</comment>
<dbReference type="RefSeq" id="XP_009042377.1">
    <property type="nucleotide sequence ID" value="XM_009044129.1"/>
</dbReference>
<evidence type="ECO:0000313" key="8">
    <source>
        <dbReference type="Proteomes" id="UP000002729"/>
    </source>
</evidence>
<comment type="caution">
    <text evidence="5">Lacks conserved residue(s) required for the propagation of feature annotation.</text>
</comment>
<dbReference type="SUPFAM" id="SSF140959">
    <property type="entry name" value="Indolic compounds 2,3-dioxygenase-like"/>
    <property type="match status" value="1"/>
</dbReference>
<dbReference type="GeneID" id="20228889"/>
<dbReference type="GO" id="GO:0016042">
    <property type="term" value="P:lipid catabolic process"/>
    <property type="evidence" value="ECO:0007669"/>
    <property type="project" value="UniProtKB-UniRule"/>
</dbReference>
<proteinExistence type="inferred from homology"/>
<gene>
    <name evidence="7" type="ORF">AURANDRAFT_72811</name>
</gene>
<dbReference type="Pfam" id="PF01231">
    <property type="entry name" value="IDO"/>
    <property type="match status" value="1"/>
</dbReference>
<accession>F0YPN4</accession>
<keyword evidence="2" id="KW-0479">Metal-binding</keyword>
<evidence type="ECO:0000256" key="2">
    <source>
        <dbReference type="ARBA" id="ARBA00022723"/>
    </source>
</evidence>
<dbReference type="Gene3D" id="3.40.1090.10">
    <property type="entry name" value="Cytosolic phospholipase A2 catalytic domain"/>
    <property type="match status" value="1"/>
</dbReference>
<reference evidence="7 8" key="1">
    <citation type="journal article" date="2011" name="Proc. Natl. Acad. Sci. U.S.A.">
        <title>Niche of harmful alga Aureococcus anophagefferens revealed through ecogenomics.</title>
        <authorList>
            <person name="Gobler C.J."/>
            <person name="Berry D.L."/>
            <person name="Dyhrman S.T."/>
            <person name="Wilhelm S.W."/>
            <person name="Salamov A."/>
            <person name="Lobanov A.V."/>
            <person name="Zhang Y."/>
            <person name="Collier J.L."/>
            <person name="Wurch L.L."/>
            <person name="Kustka A.B."/>
            <person name="Dill B.D."/>
            <person name="Shah M."/>
            <person name="VerBerkmoes N.C."/>
            <person name="Kuo A."/>
            <person name="Terry A."/>
            <person name="Pangilinan J."/>
            <person name="Lindquist E.A."/>
            <person name="Lucas S."/>
            <person name="Paulsen I.T."/>
            <person name="Hattenrath-Lehmann T.K."/>
            <person name="Talmage S.C."/>
            <person name="Walker E.A."/>
            <person name="Koch F."/>
            <person name="Burson A.M."/>
            <person name="Marcoval M.A."/>
            <person name="Tang Y.Z."/>
            <person name="Lecleir G.R."/>
            <person name="Coyne K.J."/>
            <person name="Berg G.M."/>
            <person name="Bertrand E.M."/>
            <person name="Saito M.A."/>
            <person name="Gladyshev V.N."/>
            <person name="Grigoriev I.V."/>
        </authorList>
    </citation>
    <scope>NUCLEOTIDE SEQUENCE [LARGE SCALE GENOMIC DNA]</scope>
    <source>
        <strain evidence="8">CCMP 1984</strain>
    </source>
</reference>
<protein>
    <recommendedName>
        <fullName evidence="6">PNPLA domain-containing protein</fullName>
    </recommendedName>
</protein>
<feature type="active site" description="Proton acceptor" evidence="5">
    <location>
        <position position="309"/>
    </location>
</feature>
<evidence type="ECO:0000256" key="3">
    <source>
        <dbReference type="ARBA" id="ARBA00023004"/>
    </source>
</evidence>
<dbReference type="KEGG" id="aaf:AURANDRAFT_72811"/>
<keyword evidence="3" id="KW-0408">Iron</keyword>
<dbReference type="InParanoid" id="F0YPN4"/>
<keyword evidence="4 5" id="KW-0443">Lipid metabolism</keyword>